<reference evidence="2" key="1">
    <citation type="journal article" date="2019" name="Int. J. Syst. Evol. Microbiol.">
        <title>The Global Catalogue of Microorganisms (GCM) 10K type strain sequencing project: providing services to taxonomists for standard genome sequencing and annotation.</title>
        <authorList>
            <consortium name="The Broad Institute Genomics Platform"/>
            <consortium name="The Broad Institute Genome Sequencing Center for Infectious Disease"/>
            <person name="Wu L."/>
            <person name="Ma J."/>
        </authorList>
    </citation>
    <scope>NUCLEOTIDE SEQUENCE [LARGE SCALE GENOMIC DNA]</scope>
    <source>
        <strain evidence="2">JCM 17927</strain>
    </source>
</reference>
<evidence type="ECO:0000313" key="1">
    <source>
        <dbReference type="EMBL" id="GAA4453694.1"/>
    </source>
</evidence>
<dbReference type="SUPFAM" id="SSF49452">
    <property type="entry name" value="Starch-binding domain-like"/>
    <property type="match status" value="1"/>
</dbReference>
<evidence type="ECO:0008006" key="3">
    <source>
        <dbReference type="Google" id="ProtNLM"/>
    </source>
</evidence>
<protein>
    <recommendedName>
        <fullName evidence="3">Carboxypeptidase regulatory-like domain-containing protein</fullName>
    </recommendedName>
</protein>
<dbReference type="Proteomes" id="UP001501175">
    <property type="component" value="Unassembled WGS sequence"/>
</dbReference>
<accession>A0ABP8MPF3</accession>
<comment type="caution">
    <text evidence="1">The sequence shown here is derived from an EMBL/GenBank/DDBJ whole genome shotgun (WGS) entry which is preliminary data.</text>
</comment>
<proteinExistence type="predicted"/>
<keyword evidence="2" id="KW-1185">Reference proteome</keyword>
<organism evidence="1 2">
    <name type="scientific">Nibrella saemangeumensis</name>
    <dbReference type="NCBI Taxonomy" id="1084526"/>
    <lineage>
        <taxon>Bacteria</taxon>
        <taxon>Pseudomonadati</taxon>
        <taxon>Bacteroidota</taxon>
        <taxon>Cytophagia</taxon>
        <taxon>Cytophagales</taxon>
        <taxon>Spirosomataceae</taxon>
        <taxon>Nibrella</taxon>
    </lineage>
</organism>
<dbReference type="EMBL" id="BAABHD010000022">
    <property type="protein sequence ID" value="GAA4453694.1"/>
    <property type="molecule type" value="Genomic_DNA"/>
</dbReference>
<evidence type="ECO:0000313" key="2">
    <source>
        <dbReference type="Proteomes" id="UP001501175"/>
    </source>
</evidence>
<dbReference type="InterPro" id="IPR013784">
    <property type="entry name" value="Carb-bd-like_fold"/>
</dbReference>
<dbReference type="Gene3D" id="2.60.40.1120">
    <property type="entry name" value="Carboxypeptidase-like, regulatory domain"/>
    <property type="match status" value="1"/>
</dbReference>
<name>A0ABP8MPF3_9BACT</name>
<gene>
    <name evidence="1" type="ORF">GCM10023189_19150</name>
</gene>
<sequence length="370" mass="38788">MIGSSGYDVTFLGTSNKVWEYNITRIADNNIEGFSFNLGNCITEADVIDASLYKPNNNDVLEKVNPLTYTKTTDGNGNLILTVDGIGNFSPGKPWKFTFELGFDAYQSVGAVGIVIKGEGNVDMPFGDSMEGPGCAPITGTVSKAACATATPSSYSNVTVTAGPGSLTAVTDGSGNYSISGLRGGTVYTLSITTPDNVASVISDPTPATATVSATTSAIVNFTALTGTVCQNGCSMSQGYYFAKPASQEALSYTYTLGGKVYTLAEARAIWNTSNGKGMLDIKKAFLQASTIILSGSSVQNNATVMAYVNQINTYLLSKPKIEVKPNGTLNVDANSTTTKPIGTAGGEIGKWIQANHCAYSDFYKQFINP</sequence>